<evidence type="ECO:0000313" key="4">
    <source>
        <dbReference type="EMBL" id="KAL0382185.1"/>
    </source>
</evidence>
<accession>A0AAW2RPS2</accession>
<dbReference type="GO" id="GO:0000976">
    <property type="term" value="F:transcription cis-regulatory region binding"/>
    <property type="evidence" value="ECO:0007669"/>
    <property type="project" value="TreeGrafter"/>
</dbReference>
<dbReference type="PANTHER" id="PTHR31241">
    <property type="entry name" value="DEHYDRATION-RESPONSIVE ELEMENT-BINDING PROTEIN 2C"/>
    <property type="match status" value="1"/>
</dbReference>
<dbReference type="GO" id="GO:0045893">
    <property type="term" value="P:positive regulation of DNA-templated transcription"/>
    <property type="evidence" value="ECO:0007669"/>
    <property type="project" value="TreeGrafter"/>
</dbReference>
<comment type="caution">
    <text evidence="4">The sequence shown here is derived from an EMBL/GenBank/DDBJ whole genome shotgun (WGS) entry which is preliminary data.</text>
</comment>
<reference evidence="4" key="2">
    <citation type="journal article" date="2024" name="Plant">
        <title>Genomic evolution and insights into agronomic trait innovations of Sesamum species.</title>
        <authorList>
            <person name="Miao H."/>
            <person name="Wang L."/>
            <person name="Qu L."/>
            <person name="Liu H."/>
            <person name="Sun Y."/>
            <person name="Le M."/>
            <person name="Wang Q."/>
            <person name="Wei S."/>
            <person name="Zheng Y."/>
            <person name="Lin W."/>
            <person name="Duan Y."/>
            <person name="Cao H."/>
            <person name="Xiong S."/>
            <person name="Wang X."/>
            <person name="Wei L."/>
            <person name="Li C."/>
            <person name="Ma Q."/>
            <person name="Ju M."/>
            <person name="Zhao R."/>
            <person name="Li G."/>
            <person name="Mu C."/>
            <person name="Tian Q."/>
            <person name="Mei H."/>
            <person name="Zhang T."/>
            <person name="Gao T."/>
            <person name="Zhang H."/>
        </authorList>
    </citation>
    <scope>NUCLEOTIDE SEQUENCE</scope>
    <source>
        <strain evidence="4">KEN8</strain>
    </source>
</reference>
<proteinExistence type="inferred from homology"/>
<dbReference type="GO" id="GO:0003700">
    <property type="term" value="F:DNA-binding transcription factor activity"/>
    <property type="evidence" value="ECO:0007669"/>
    <property type="project" value="TreeGrafter"/>
</dbReference>
<dbReference type="GO" id="GO:0005634">
    <property type="term" value="C:nucleus"/>
    <property type="evidence" value="ECO:0007669"/>
    <property type="project" value="TreeGrafter"/>
</dbReference>
<organism evidence="4">
    <name type="scientific">Sesamum calycinum</name>
    <dbReference type="NCBI Taxonomy" id="2727403"/>
    <lineage>
        <taxon>Eukaryota</taxon>
        <taxon>Viridiplantae</taxon>
        <taxon>Streptophyta</taxon>
        <taxon>Embryophyta</taxon>
        <taxon>Tracheophyta</taxon>
        <taxon>Spermatophyta</taxon>
        <taxon>Magnoliopsida</taxon>
        <taxon>eudicotyledons</taxon>
        <taxon>Gunneridae</taxon>
        <taxon>Pentapetalae</taxon>
        <taxon>asterids</taxon>
        <taxon>lamiids</taxon>
        <taxon>Lamiales</taxon>
        <taxon>Pedaliaceae</taxon>
        <taxon>Sesamum</taxon>
    </lineage>
</organism>
<dbReference type="GO" id="GO:0006950">
    <property type="term" value="P:response to stress"/>
    <property type="evidence" value="ECO:0007669"/>
    <property type="project" value="TreeGrafter"/>
</dbReference>
<name>A0AAW2RPS2_9LAMI</name>
<evidence type="ECO:0000256" key="3">
    <source>
        <dbReference type="SAM" id="MobiDB-lite"/>
    </source>
</evidence>
<feature type="compositionally biased region" description="Polar residues" evidence="3">
    <location>
        <begin position="7"/>
        <end position="17"/>
    </location>
</feature>
<evidence type="ECO:0000256" key="1">
    <source>
        <dbReference type="ARBA" id="ARBA00023159"/>
    </source>
</evidence>
<comment type="similarity">
    <text evidence="2">Belongs to the AP2/ERF transcription factor family. ERF subfamily.</text>
</comment>
<dbReference type="PANTHER" id="PTHR31241:SF62">
    <property type="entry name" value="DEHYDRATION-RESPONSIVE ELEMENT-BINDING PROTEIN 2D"/>
    <property type="match status" value="1"/>
</dbReference>
<feature type="region of interest" description="Disordered" evidence="3">
    <location>
        <begin position="1"/>
        <end position="26"/>
    </location>
</feature>
<gene>
    <name evidence="4" type="ORF">Scaly_0505800</name>
</gene>
<protein>
    <submittedName>
        <fullName evidence="4">Dehydration-responsive element-binding protein 2A</fullName>
    </submittedName>
</protein>
<feature type="region of interest" description="Disordered" evidence="3">
    <location>
        <begin position="215"/>
        <end position="240"/>
    </location>
</feature>
<dbReference type="EMBL" id="JACGWM010000003">
    <property type="protein sequence ID" value="KAL0382185.1"/>
    <property type="molecule type" value="Genomic_DNA"/>
</dbReference>
<reference evidence="4" key="1">
    <citation type="submission" date="2020-06" db="EMBL/GenBank/DDBJ databases">
        <authorList>
            <person name="Li T."/>
            <person name="Hu X."/>
            <person name="Zhang T."/>
            <person name="Song X."/>
            <person name="Zhang H."/>
            <person name="Dai N."/>
            <person name="Sheng W."/>
            <person name="Hou X."/>
            <person name="Wei L."/>
        </authorList>
    </citation>
    <scope>NUCLEOTIDE SEQUENCE</scope>
    <source>
        <strain evidence="4">KEN8</strain>
        <tissue evidence="4">Leaf</tissue>
    </source>
</reference>
<evidence type="ECO:0000256" key="2">
    <source>
        <dbReference type="ARBA" id="ARBA00024343"/>
    </source>
</evidence>
<dbReference type="AlphaFoldDB" id="A0AAW2RPS2"/>
<sequence length="491" mass="56093">MVCYRDQASSMVSQTMDYNRKRKSRSRKDGTSCVAETIAKWKEYNIKFDSLGYEAKPVRKAPAKGSKKGCMKGKGGPENARCNYRGVRQRTWGKWCRRSGSHTGEVGCGWAHLTLQMKLLLLMMKLQEQCMGVVRGLTFQIMAYDSKAKQKDGEIIADDWREAGGTPMTTSKGKIKEEAVEHELKKETLREESREESMDTEAAKFFMIEKPDYIPLDPAPDREPRPLTGTGSHGAQETKVDHKDLSCQLQHPNEKLLGDLPHMEAAIGFDHGIDFLRPGRPEDYNLSFSELSLELDPDHIDLSQRLQIALHDCIHERAGFISRIPLRYIHHIRLHHHRPAATARRRWRCMEGFQASPCWTPPAGPETTRTSRRVPTSPSPTMTWQLFRKCFIRLWRVEASHHRPDRVYGCLDRPHHRRAALVGDTTAWVWVVEHILRHLPGNRADPRGLRVFVVQTDGGGAAGVVQGVDSVKLKRGRHHLRVRISVRRFDI</sequence>
<keyword evidence="1" id="KW-0010">Activator</keyword>